<reference evidence="2" key="1">
    <citation type="journal article" date="2020" name="Stud. Mycol.">
        <title>101 Dothideomycetes genomes: a test case for predicting lifestyles and emergence of pathogens.</title>
        <authorList>
            <person name="Haridas S."/>
            <person name="Albert R."/>
            <person name="Binder M."/>
            <person name="Bloem J."/>
            <person name="Labutti K."/>
            <person name="Salamov A."/>
            <person name="Andreopoulos B."/>
            <person name="Baker S."/>
            <person name="Barry K."/>
            <person name="Bills G."/>
            <person name="Bluhm B."/>
            <person name="Cannon C."/>
            <person name="Castanera R."/>
            <person name="Culley D."/>
            <person name="Daum C."/>
            <person name="Ezra D."/>
            <person name="Gonzalez J."/>
            <person name="Henrissat B."/>
            <person name="Kuo A."/>
            <person name="Liang C."/>
            <person name="Lipzen A."/>
            <person name="Lutzoni F."/>
            <person name="Magnuson J."/>
            <person name="Mondo S."/>
            <person name="Nolan M."/>
            <person name="Ohm R."/>
            <person name="Pangilinan J."/>
            <person name="Park H.-J."/>
            <person name="Ramirez L."/>
            <person name="Alfaro M."/>
            <person name="Sun H."/>
            <person name="Tritt A."/>
            <person name="Yoshinaga Y."/>
            <person name="Zwiers L.-H."/>
            <person name="Turgeon B."/>
            <person name="Goodwin S."/>
            <person name="Spatafora J."/>
            <person name="Crous P."/>
            <person name="Grigoriev I."/>
        </authorList>
    </citation>
    <scope>NUCLEOTIDE SEQUENCE</scope>
    <source>
        <strain evidence="2">CBS 473.64</strain>
    </source>
</reference>
<proteinExistence type="predicted"/>
<feature type="compositionally biased region" description="Basic residues" evidence="1">
    <location>
        <begin position="234"/>
        <end position="248"/>
    </location>
</feature>
<feature type="compositionally biased region" description="Pro residues" evidence="1">
    <location>
        <begin position="105"/>
        <end position="114"/>
    </location>
</feature>
<feature type="region of interest" description="Disordered" evidence="1">
    <location>
        <begin position="1"/>
        <end position="268"/>
    </location>
</feature>
<name>A0A6A6RT11_9PLEO</name>
<dbReference type="EMBL" id="MU006793">
    <property type="protein sequence ID" value="KAF2637388.1"/>
    <property type="molecule type" value="Genomic_DNA"/>
</dbReference>
<dbReference type="AlphaFoldDB" id="A0A6A6RT11"/>
<feature type="compositionally biased region" description="Pro residues" evidence="1">
    <location>
        <begin position="52"/>
        <end position="66"/>
    </location>
</feature>
<feature type="compositionally biased region" description="Basic and acidic residues" evidence="1">
    <location>
        <begin position="193"/>
        <end position="233"/>
    </location>
</feature>
<dbReference type="OrthoDB" id="3921377at2759"/>
<keyword evidence="3" id="KW-1185">Reference proteome</keyword>
<dbReference type="Proteomes" id="UP000799753">
    <property type="component" value="Unassembled WGS sequence"/>
</dbReference>
<gene>
    <name evidence="2" type="ORF">P280DRAFT_101629</name>
</gene>
<feature type="compositionally biased region" description="Basic and acidic residues" evidence="1">
    <location>
        <begin position="249"/>
        <end position="268"/>
    </location>
</feature>
<evidence type="ECO:0000256" key="1">
    <source>
        <dbReference type="SAM" id="MobiDB-lite"/>
    </source>
</evidence>
<accession>A0A6A6RT11</accession>
<feature type="compositionally biased region" description="Polar residues" evidence="1">
    <location>
        <begin position="80"/>
        <end position="100"/>
    </location>
</feature>
<protein>
    <submittedName>
        <fullName evidence="2">Uncharacterized protein</fullName>
    </submittedName>
</protein>
<evidence type="ECO:0000313" key="3">
    <source>
        <dbReference type="Proteomes" id="UP000799753"/>
    </source>
</evidence>
<organism evidence="2 3">
    <name type="scientific">Massarina eburnea CBS 473.64</name>
    <dbReference type="NCBI Taxonomy" id="1395130"/>
    <lineage>
        <taxon>Eukaryota</taxon>
        <taxon>Fungi</taxon>
        <taxon>Dikarya</taxon>
        <taxon>Ascomycota</taxon>
        <taxon>Pezizomycotina</taxon>
        <taxon>Dothideomycetes</taxon>
        <taxon>Pleosporomycetidae</taxon>
        <taxon>Pleosporales</taxon>
        <taxon>Massarineae</taxon>
        <taxon>Massarinaceae</taxon>
        <taxon>Massarina</taxon>
    </lineage>
</organism>
<evidence type="ECO:0000313" key="2">
    <source>
        <dbReference type="EMBL" id="KAF2637388.1"/>
    </source>
</evidence>
<feature type="compositionally biased region" description="Low complexity" evidence="1">
    <location>
        <begin position="150"/>
        <end position="161"/>
    </location>
</feature>
<feature type="compositionally biased region" description="Low complexity" evidence="1">
    <location>
        <begin position="8"/>
        <end position="20"/>
    </location>
</feature>
<sequence>MMDNTKARSTSVSSSTGRTSLFPPLSDHGMPKSPSPRSPDGKLLPHRFSGLPPSPRPSGPLTPKTPPMSAKSFGTFIDSEPSTPARSPRTGSSWDNSTLVLLTPVPSPSTPAEPPWDMVVPMQEPPKRRPHMFSKMPSLTPSYGVDNREVNVNTSLSSNSVRHIRSQSQKEMHTAIEAPIEEKKEEEEEEAQGDLKNRIVTKIERVKSLCGRKSDPQNRTEKRRKNYDTEKKKEKEKKKKEKEKKKKDKERLRDYELQRMVDSHWTEL</sequence>